<gene>
    <name evidence="1" type="ORF">PHSY_001630</name>
</gene>
<dbReference type="EMBL" id="DF238782">
    <property type="protein sequence ID" value="GAC94061.1"/>
    <property type="molecule type" value="Genomic_DNA"/>
</dbReference>
<protein>
    <submittedName>
        <fullName evidence="1">Uncharacterized protein</fullName>
    </submittedName>
</protein>
<keyword evidence="2" id="KW-1185">Reference proteome</keyword>
<accession>R9NZ88</accession>
<dbReference type="HOGENOM" id="CLU_1886658_0_0_1"/>
<evidence type="ECO:0000313" key="2">
    <source>
        <dbReference type="Proteomes" id="UP000014071"/>
    </source>
</evidence>
<dbReference type="RefSeq" id="XP_012187648.1">
    <property type="nucleotide sequence ID" value="XM_012332258.1"/>
</dbReference>
<evidence type="ECO:0000313" key="1">
    <source>
        <dbReference type="EMBL" id="GAC94061.1"/>
    </source>
</evidence>
<dbReference type="AlphaFoldDB" id="R9NZ88"/>
<organism evidence="1 2">
    <name type="scientific">Pseudozyma hubeiensis (strain SY62)</name>
    <name type="common">Yeast</name>
    <dbReference type="NCBI Taxonomy" id="1305764"/>
    <lineage>
        <taxon>Eukaryota</taxon>
        <taxon>Fungi</taxon>
        <taxon>Dikarya</taxon>
        <taxon>Basidiomycota</taxon>
        <taxon>Ustilaginomycotina</taxon>
        <taxon>Ustilaginomycetes</taxon>
        <taxon>Ustilaginales</taxon>
        <taxon>Ustilaginaceae</taxon>
        <taxon>Pseudozyma</taxon>
    </lineage>
</organism>
<dbReference type="Proteomes" id="UP000014071">
    <property type="component" value="Unassembled WGS sequence"/>
</dbReference>
<reference evidence="2" key="1">
    <citation type="journal article" date="2013" name="Genome Announc.">
        <title>Draft genome sequence of the basidiomycetous yeast-like fungus Pseudozyma hubeiensis SY62, which produces an abundant amount of the biosurfactant mannosylerythritol lipids.</title>
        <authorList>
            <person name="Konishi M."/>
            <person name="Hatada Y."/>
            <person name="Horiuchi J."/>
        </authorList>
    </citation>
    <scope>NUCLEOTIDE SEQUENCE [LARGE SCALE GENOMIC DNA]</scope>
    <source>
        <strain evidence="2">SY62</strain>
    </source>
</reference>
<name>R9NZ88_PSEHS</name>
<dbReference type="GeneID" id="24106927"/>
<proteinExistence type="predicted"/>
<sequence>MSRVRSERCLVQRSARQLIVSDQAPRRTVNCGPGASRLSSGRVVSIERFTSLATTQDSGSYRFNMRGNVFMKKAMAETLIEAFADRQLESARRAKELDQEVQSAIRPHQQASVLTAAERKDWGKSLSLRTRVDSR</sequence>